<gene>
    <name evidence="2" type="ORF">BKA14_002758</name>
</gene>
<accession>A0A7W7CPZ2</accession>
<dbReference type="Proteomes" id="UP000542742">
    <property type="component" value="Unassembled WGS sequence"/>
</dbReference>
<protein>
    <submittedName>
        <fullName evidence="2">Uncharacterized protein</fullName>
    </submittedName>
</protein>
<keyword evidence="3" id="KW-1185">Reference proteome</keyword>
<name>A0A7W7CPZ2_9ACTN</name>
<organism evidence="2 3">
    <name type="scientific">Paractinoplanes abujensis</name>
    <dbReference type="NCBI Taxonomy" id="882441"/>
    <lineage>
        <taxon>Bacteria</taxon>
        <taxon>Bacillati</taxon>
        <taxon>Actinomycetota</taxon>
        <taxon>Actinomycetes</taxon>
        <taxon>Micromonosporales</taxon>
        <taxon>Micromonosporaceae</taxon>
        <taxon>Paractinoplanes</taxon>
    </lineage>
</organism>
<sequence length="48" mass="5221">MEPYGLRGALEHPRVSEPGDRDGLRVAAQNRGGIDVSADRSWNSENSP</sequence>
<comment type="caution">
    <text evidence="2">The sequence shown here is derived from an EMBL/GenBank/DDBJ whole genome shotgun (WGS) entry which is preliminary data.</text>
</comment>
<dbReference type="RefSeq" id="WP_184951305.1">
    <property type="nucleotide sequence ID" value="NZ_BOMC01000064.1"/>
</dbReference>
<feature type="compositionally biased region" description="Basic and acidic residues" evidence="1">
    <location>
        <begin position="9"/>
        <end position="24"/>
    </location>
</feature>
<dbReference type="EMBL" id="JACHMF010000001">
    <property type="protein sequence ID" value="MBB4692610.1"/>
    <property type="molecule type" value="Genomic_DNA"/>
</dbReference>
<evidence type="ECO:0000256" key="1">
    <source>
        <dbReference type="SAM" id="MobiDB-lite"/>
    </source>
</evidence>
<evidence type="ECO:0000313" key="2">
    <source>
        <dbReference type="EMBL" id="MBB4692610.1"/>
    </source>
</evidence>
<dbReference type="AlphaFoldDB" id="A0A7W7CPZ2"/>
<feature type="region of interest" description="Disordered" evidence="1">
    <location>
        <begin position="1"/>
        <end position="24"/>
    </location>
</feature>
<reference evidence="2 3" key="1">
    <citation type="submission" date="2020-08" db="EMBL/GenBank/DDBJ databases">
        <title>Sequencing the genomes of 1000 actinobacteria strains.</title>
        <authorList>
            <person name="Klenk H.-P."/>
        </authorList>
    </citation>
    <scope>NUCLEOTIDE SEQUENCE [LARGE SCALE GENOMIC DNA]</scope>
    <source>
        <strain evidence="2 3">DSM 45518</strain>
    </source>
</reference>
<evidence type="ECO:0000313" key="3">
    <source>
        <dbReference type="Proteomes" id="UP000542742"/>
    </source>
</evidence>
<proteinExistence type="predicted"/>